<dbReference type="EMBL" id="JAAAMJ010000019">
    <property type="protein sequence ID" value="NDV88741.1"/>
    <property type="molecule type" value="Genomic_DNA"/>
</dbReference>
<keyword evidence="2" id="KW-1185">Reference proteome</keyword>
<evidence type="ECO:0000313" key="2">
    <source>
        <dbReference type="Proteomes" id="UP000476332"/>
    </source>
</evidence>
<dbReference type="GO" id="GO:0003677">
    <property type="term" value="F:DNA binding"/>
    <property type="evidence" value="ECO:0007669"/>
    <property type="project" value="UniProtKB-KW"/>
</dbReference>
<comment type="caution">
    <text evidence="1">The sequence shown here is derived from an EMBL/GenBank/DDBJ whole genome shotgun (WGS) entry which is preliminary data.</text>
</comment>
<sequence length="96" mass="9963">MTTILTVTKSGKVTLDRAMLDHLGVKPGESLAVKLDPQGRVSLSAATPEAGPSAARPHGRIEDTFGMLNAHHAGPPLTIEAINAAIEDAWAGKRSA</sequence>
<gene>
    <name evidence="1" type="ORF">GTW51_18745</name>
</gene>
<keyword evidence="1" id="KW-0238">DNA-binding</keyword>
<accession>A0A6L9MLX3</accession>
<evidence type="ECO:0000313" key="1">
    <source>
        <dbReference type="EMBL" id="NDV88741.1"/>
    </source>
</evidence>
<name>A0A6L9MLX3_9HYPH</name>
<proteinExistence type="predicted"/>
<reference evidence="1 2" key="1">
    <citation type="submission" date="2020-01" db="EMBL/GenBank/DDBJ databases">
        <title>Genomes of bacteria type strains.</title>
        <authorList>
            <person name="Chen J."/>
            <person name="Zhu S."/>
            <person name="Chen J."/>
        </authorList>
    </citation>
    <scope>NUCLEOTIDE SEQUENCE [LARGE SCALE GENOMIC DNA]</scope>
    <source>
        <strain evidence="1 2">KCTC 52919</strain>
    </source>
</reference>
<dbReference type="Proteomes" id="UP000476332">
    <property type="component" value="Unassembled WGS sequence"/>
</dbReference>
<organism evidence="1 2">
    <name type="scientific">Aurantimonas aggregata</name>
    <dbReference type="NCBI Taxonomy" id="2047720"/>
    <lineage>
        <taxon>Bacteria</taxon>
        <taxon>Pseudomonadati</taxon>
        <taxon>Pseudomonadota</taxon>
        <taxon>Alphaproteobacteria</taxon>
        <taxon>Hyphomicrobiales</taxon>
        <taxon>Aurantimonadaceae</taxon>
        <taxon>Aurantimonas</taxon>
    </lineage>
</organism>
<dbReference type="AlphaFoldDB" id="A0A6L9MLX3"/>
<protein>
    <submittedName>
        <fullName evidence="1">AbrB/MazE/SpoVT family DNA-binding domain-containing protein</fullName>
    </submittedName>
</protein>
<dbReference type="RefSeq" id="WP_163045590.1">
    <property type="nucleotide sequence ID" value="NZ_JAAAMJ010000019.1"/>
</dbReference>